<evidence type="ECO:0000313" key="2">
    <source>
        <dbReference type="Proteomes" id="UP001140949"/>
    </source>
</evidence>
<comment type="caution">
    <text evidence="1">The sequence shown here is derived from an EMBL/GenBank/DDBJ whole genome shotgun (WGS) entry which is preliminary data.</text>
</comment>
<reference evidence="1" key="1">
    <citation type="journal article" date="2023" name="GigaByte">
        <title>Genome assembly of the bearded iris, Iris pallida Lam.</title>
        <authorList>
            <person name="Bruccoleri R.E."/>
            <person name="Oakeley E.J."/>
            <person name="Faust A.M.E."/>
            <person name="Altorfer M."/>
            <person name="Dessus-Babus S."/>
            <person name="Burckhardt D."/>
            <person name="Oertli M."/>
            <person name="Naumann U."/>
            <person name="Petersen F."/>
            <person name="Wong J."/>
        </authorList>
    </citation>
    <scope>NUCLEOTIDE SEQUENCE</scope>
    <source>
        <strain evidence="1">GSM-AAB239-AS_SAM_17_03QT</strain>
    </source>
</reference>
<accession>A0AAX6IG91</accession>
<dbReference type="AlphaFoldDB" id="A0AAX6IG91"/>
<organism evidence="1 2">
    <name type="scientific">Iris pallida</name>
    <name type="common">Sweet iris</name>
    <dbReference type="NCBI Taxonomy" id="29817"/>
    <lineage>
        <taxon>Eukaryota</taxon>
        <taxon>Viridiplantae</taxon>
        <taxon>Streptophyta</taxon>
        <taxon>Embryophyta</taxon>
        <taxon>Tracheophyta</taxon>
        <taxon>Spermatophyta</taxon>
        <taxon>Magnoliopsida</taxon>
        <taxon>Liliopsida</taxon>
        <taxon>Asparagales</taxon>
        <taxon>Iridaceae</taxon>
        <taxon>Iridoideae</taxon>
        <taxon>Irideae</taxon>
        <taxon>Iris</taxon>
    </lineage>
</organism>
<sequence>MINAGERFLSAHINTGDDLGEVTESSSYCFQGSTIGVGALFRRCWVVDILLWVINHQWNGWNWKKENLGWWLLLSRQYTYCMNPYLRGKQEEMFSSRRKQLMLLGMNMLIYFASNMISRNYMKLLELDNVVDEELFTMATLPVGHAWMNTDLEAAAAASESSCVVLESNGEPEGRNTAARGALRKTKRKVDEWSNQDSQLLPKQMNGSFSHTEVLCAKLLPPFLVANCSSSSWRLGILLLLL</sequence>
<reference evidence="1" key="2">
    <citation type="submission" date="2023-04" db="EMBL/GenBank/DDBJ databases">
        <authorList>
            <person name="Bruccoleri R.E."/>
            <person name="Oakeley E.J."/>
            <person name="Faust A.-M."/>
            <person name="Dessus-Babus S."/>
            <person name="Altorfer M."/>
            <person name="Burckhardt D."/>
            <person name="Oertli M."/>
            <person name="Naumann U."/>
            <person name="Petersen F."/>
            <person name="Wong J."/>
        </authorList>
    </citation>
    <scope>NUCLEOTIDE SEQUENCE</scope>
    <source>
        <strain evidence="1">GSM-AAB239-AS_SAM_17_03QT</strain>
        <tissue evidence="1">Leaf</tissue>
    </source>
</reference>
<proteinExistence type="predicted"/>
<name>A0AAX6IG91_IRIPA</name>
<protein>
    <submittedName>
        <fullName evidence="1">Uncharacterized protein</fullName>
    </submittedName>
</protein>
<dbReference type="EMBL" id="JANAVB010002102">
    <property type="protein sequence ID" value="KAJ6851814.1"/>
    <property type="molecule type" value="Genomic_DNA"/>
</dbReference>
<dbReference type="Proteomes" id="UP001140949">
    <property type="component" value="Unassembled WGS sequence"/>
</dbReference>
<keyword evidence="2" id="KW-1185">Reference proteome</keyword>
<gene>
    <name evidence="1" type="ORF">M6B38_258105</name>
</gene>
<evidence type="ECO:0000313" key="1">
    <source>
        <dbReference type="EMBL" id="KAJ6851814.1"/>
    </source>
</evidence>